<name>A0A8J2LCQ9_9HEXA</name>
<dbReference type="Proteomes" id="UP000708208">
    <property type="component" value="Unassembled WGS sequence"/>
</dbReference>
<gene>
    <name evidence="1" type="ORF">AFUS01_LOCUS39577</name>
</gene>
<dbReference type="AlphaFoldDB" id="A0A8J2LCQ9"/>
<organism evidence="1 2">
    <name type="scientific">Allacma fusca</name>
    <dbReference type="NCBI Taxonomy" id="39272"/>
    <lineage>
        <taxon>Eukaryota</taxon>
        <taxon>Metazoa</taxon>
        <taxon>Ecdysozoa</taxon>
        <taxon>Arthropoda</taxon>
        <taxon>Hexapoda</taxon>
        <taxon>Collembola</taxon>
        <taxon>Symphypleona</taxon>
        <taxon>Sminthuridae</taxon>
        <taxon>Allacma</taxon>
    </lineage>
</organism>
<feature type="non-terminal residue" evidence="1">
    <location>
        <position position="1"/>
    </location>
</feature>
<evidence type="ECO:0000313" key="1">
    <source>
        <dbReference type="EMBL" id="CAG7829732.1"/>
    </source>
</evidence>
<protein>
    <submittedName>
        <fullName evidence="1">Uncharacterized protein</fullName>
    </submittedName>
</protein>
<comment type="caution">
    <text evidence="1">The sequence shown here is derived from an EMBL/GenBank/DDBJ whole genome shotgun (WGS) entry which is preliminary data.</text>
</comment>
<dbReference type="EMBL" id="CAJVCH010552633">
    <property type="protein sequence ID" value="CAG7829732.1"/>
    <property type="molecule type" value="Genomic_DNA"/>
</dbReference>
<accession>A0A8J2LCQ9</accession>
<proteinExistence type="predicted"/>
<keyword evidence="2" id="KW-1185">Reference proteome</keyword>
<evidence type="ECO:0000313" key="2">
    <source>
        <dbReference type="Proteomes" id="UP000708208"/>
    </source>
</evidence>
<sequence>MRTSSTNSCPLVVTTLLAVQPP</sequence>
<reference evidence="1" key="1">
    <citation type="submission" date="2021-06" db="EMBL/GenBank/DDBJ databases">
        <authorList>
            <person name="Hodson N. C."/>
            <person name="Mongue J. A."/>
            <person name="Jaron S. K."/>
        </authorList>
    </citation>
    <scope>NUCLEOTIDE SEQUENCE</scope>
</reference>